<dbReference type="SUPFAM" id="SSF50978">
    <property type="entry name" value="WD40 repeat-like"/>
    <property type="match status" value="1"/>
</dbReference>
<dbReference type="AlphaFoldDB" id="A0ABC8JR04"/>
<dbReference type="InterPro" id="IPR015943">
    <property type="entry name" value="WD40/YVTN_repeat-like_dom_sf"/>
</dbReference>
<gene>
    <name evidence="1" type="ORF">ERUC_LOCUS12280</name>
</gene>
<reference evidence="1 2" key="1">
    <citation type="submission" date="2022-03" db="EMBL/GenBank/DDBJ databases">
        <authorList>
            <person name="Macdonald S."/>
            <person name="Ahmed S."/>
            <person name="Newling K."/>
        </authorList>
    </citation>
    <scope>NUCLEOTIDE SEQUENCE [LARGE SCALE GENOMIC DNA]</scope>
</reference>
<keyword evidence="2" id="KW-1185">Reference proteome</keyword>
<proteinExistence type="predicted"/>
<dbReference type="Proteomes" id="UP001642260">
    <property type="component" value="Unassembled WGS sequence"/>
</dbReference>
<comment type="caution">
    <text evidence="1">The sequence shown here is derived from an EMBL/GenBank/DDBJ whole genome shotgun (WGS) entry which is preliminary data.</text>
</comment>
<sequence length="88" mass="10210">MEPHQGRQFLRRLQETPHRHSHFIEDVVLSGSWDGELFLWVLAAGVSTRRFVGHTKDVLSVAFSLKIGDCDIKICYIVVYVDMLFDYL</sequence>
<evidence type="ECO:0000313" key="2">
    <source>
        <dbReference type="Proteomes" id="UP001642260"/>
    </source>
</evidence>
<protein>
    <submittedName>
        <fullName evidence="1">Uncharacterized protein</fullName>
    </submittedName>
</protein>
<dbReference type="InterPro" id="IPR036322">
    <property type="entry name" value="WD40_repeat_dom_sf"/>
</dbReference>
<organism evidence="1 2">
    <name type="scientific">Eruca vesicaria subsp. sativa</name>
    <name type="common">Garden rocket</name>
    <name type="synonym">Eruca sativa</name>
    <dbReference type="NCBI Taxonomy" id="29727"/>
    <lineage>
        <taxon>Eukaryota</taxon>
        <taxon>Viridiplantae</taxon>
        <taxon>Streptophyta</taxon>
        <taxon>Embryophyta</taxon>
        <taxon>Tracheophyta</taxon>
        <taxon>Spermatophyta</taxon>
        <taxon>Magnoliopsida</taxon>
        <taxon>eudicotyledons</taxon>
        <taxon>Gunneridae</taxon>
        <taxon>Pentapetalae</taxon>
        <taxon>rosids</taxon>
        <taxon>malvids</taxon>
        <taxon>Brassicales</taxon>
        <taxon>Brassicaceae</taxon>
        <taxon>Brassiceae</taxon>
        <taxon>Eruca</taxon>
    </lineage>
</organism>
<evidence type="ECO:0000313" key="1">
    <source>
        <dbReference type="EMBL" id="CAH8331096.1"/>
    </source>
</evidence>
<name>A0ABC8JR04_ERUVS</name>
<accession>A0ABC8JR04</accession>
<dbReference type="InterPro" id="IPR045223">
    <property type="entry name" value="RACK1-like"/>
</dbReference>
<dbReference type="EMBL" id="CAKOAT010116488">
    <property type="protein sequence ID" value="CAH8331096.1"/>
    <property type="molecule type" value="Genomic_DNA"/>
</dbReference>
<dbReference type="PANTHER" id="PTHR19868">
    <property type="entry name" value="RECEPTOR FOR ACTIVATED PROTEIN KINASE C RACK1"/>
    <property type="match status" value="1"/>
</dbReference>
<dbReference type="Gene3D" id="2.130.10.10">
    <property type="entry name" value="YVTN repeat-like/Quinoprotein amine dehydrogenase"/>
    <property type="match status" value="1"/>
</dbReference>